<keyword evidence="2" id="KW-1133">Transmembrane helix</keyword>
<feature type="transmembrane region" description="Helical" evidence="2">
    <location>
        <begin position="6"/>
        <end position="27"/>
    </location>
</feature>
<keyword evidence="2" id="KW-0472">Membrane</keyword>
<evidence type="ECO:0000256" key="1">
    <source>
        <dbReference type="SAM" id="MobiDB-lite"/>
    </source>
</evidence>
<accession>A0A0X3NSM9</accession>
<evidence type="ECO:0000313" key="3">
    <source>
        <dbReference type="EMBL" id="JAP42779.1"/>
    </source>
</evidence>
<organism evidence="3">
    <name type="scientific">Schistocephalus solidus</name>
    <name type="common">Tapeworm</name>
    <dbReference type="NCBI Taxonomy" id="70667"/>
    <lineage>
        <taxon>Eukaryota</taxon>
        <taxon>Metazoa</taxon>
        <taxon>Spiralia</taxon>
        <taxon>Lophotrochozoa</taxon>
        <taxon>Platyhelminthes</taxon>
        <taxon>Cestoda</taxon>
        <taxon>Eucestoda</taxon>
        <taxon>Diphyllobothriidea</taxon>
        <taxon>Diphyllobothriidae</taxon>
        <taxon>Schistocephalus</taxon>
    </lineage>
</organism>
<dbReference type="EMBL" id="GEEE01020446">
    <property type="protein sequence ID" value="JAP42779.1"/>
    <property type="molecule type" value="Transcribed_RNA"/>
</dbReference>
<protein>
    <submittedName>
        <fullName evidence="3">Uncharacterized protein</fullName>
    </submittedName>
</protein>
<keyword evidence="2" id="KW-0812">Transmembrane</keyword>
<evidence type="ECO:0000256" key="2">
    <source>
        <dbReference type="SAM" id="Phobius"/>
    </source>
</evidence>
<gene>
    <name evidence="3" type="ORF">TR158731</name>
</gene>
<dbReference type="EMBL" id="GEEE01006881">
    <property type="protein sequence ID" value="JAP56344.1"/>
    <property type="molecule type" value="Transcribed_RNA"/>
</dbReference>
<name>A0A0X3NSM9_SCHSO</name>
<dbReference type="AlphaFoldDB" id="A0A0X3NSM9"/>
<feature type="non-terminal residue" evidence="3">
    <location>
        <position position="1"/>
    </location>
</feature>
<feature type="region of interest" description="Disordered" evidence="1">
    <location>
        <begin position="75"/>
        <end position="97"/>
    </location>
</feature>
<sequence length="147" mass="16766">FVLSCHYIISGFISSSGFLPHLLSSWLMRNKQILRKLVRSGRQKLASLEEHAPGKLLNRHLLCRSLNKWMSMHKKPRKSSWTDEREEEDRNSFSWDEESDFQTVGSLTEVPQCPPCNGLSPLETLALAAEYFYPLGQNRSGSQLAVS</sequence>
<reference evidence="3" key="1">
    <citation type="submission" date="2016-01" db="EMBL/GenBank/DDBJ databases">
        <title>Reference transcriptome for the parasite Schistocephalus solidus: insights into the molecular evolution of parasitism.</title>
        <authorList>
            <person name="Hebert F.O."/>
            <person name="Grambauer S."/>
            <person name="Barber I."/>
            <person name="Landry C.R."/>
            <person name="Aubin-Horth N."/>
        </authorList>
    </citation>
    <scope>NUCLEOTIDE SEQUENCE</scope>
</reference>
<dbReference type="EMBL" id="GEEE01004774">
    <property type="protein sequence ID" value="JAP58451.1"/>
    <property type="molecule type" value="Transcribed_RNA"/>
</dbReference>
<feature type="compositionally biased region" description="Basic and acidic residues" evidence="1">
    <location>
        <begin position="80"/>
        <end position="91"/>
    </location>
</feature>
<proteinExistence type="predicted"/>